<dbReference type="RefSeq" id="WP_190297218.1">
    <property type="nucleotide sequence ID" value="NZ_CP061172.1"/>
</dbReference>
<name>A0A7H0Y2K6_9BACL</name>
<accession>A0A7H0Y2K6</accession>
<evidence type="ECO:0000313" key="1">
    <source>
        <dbReference type="EMBL" id="QNR65314.1"/>
    </source>
</evidence>
<dbReference type="AlphaFoldDB" id="A0A7H0Y2K6"/>
<dbReference type="Proteomes" id="UP000516384">
    <property type="component" value="Chromosome"/>
</dbReference>
<organism evidence="1 2">
    <name type="scientific">Paenibacillus peoriae</name>
    <dbReference type="NCBI Taxonomy" id="59893"/>
    <lineage>
        <taxon>Bacteria</taxon>
        <taxon>Bacillati</taxon>
        <taxon>Bacillota</taxon>
        <taxon>Bacilli</taxon>
        <taxon>Bacillales</taxon>
        <taxon>Paenibacillaceae</taxon>
        <taxon>Paenibacillus</taxon>
    </lineage>
</organism>
<gene>
    <name evidence="1" type="ORF">IAQ67_15560</name>
</gene>
<dbReference type="EMBL" id="CP061172">
    <property type="protein sequence ID" value="QNR65314.1"/>
    <property type="molecule type" value="Genomic_DNA"/>
</dbReference>
<proteinExistence type="predicted"/>
<sequence length="97" mass="10585">MGLDNESGGPHKRINKICRTAQVIQSVQVWYTTREKISGSWLPTRNAQFRSAIKEKVGSGTLVNGIFLDCSGSAQMRAGTPKATGDSRKVFSMVALR</sequence>
<protein>
    <submittedName>
        <fullName evidence="1">Uncharacterized protein</fullName>
    </submittedName>
</protein>
<evidence type="ECO:0000313" key="2">
    <source>
        <dbReference type="Proteomes" id="UP000516384"/>
    </source>
</evidence>
<reference evidence="1 2" key="1">
    <citation type="submission" date="2020-09" db="EMBL/GenBank/DDBJ databases">
        <title>Characterization of Paenibacillus peoriae strain ZF390 with broad-spectrum antimicrobial activity as a potential biocontrol agent.</title>
        <authorList>
            <person name="Li L."/>
            <person name="Zhao Y."/>
            <person name="Li B."/>
            <person name="Xie X."/>
        </authorList>
    </citation>
    <scope>NUCLEOTIDE SEQUENCE [LARGE SCALE GENOMIC DNA]</scope>
    <source>
        <strain evidence="1 2">ZF390</strain>
    </source>
</reference>